<evidence type="ECO:0000259" key="2">
    <source>
        <dbReference type="PROSITE" id="PS00028"/>
    </source>
</evidence>
<name>A0AAD7GX73_MYCRO</name>
<keyword evidence="4" id="KW-1185">Reference proteome</keyword>
<dbReference type="PROSITE" id="PS00028">
    <property type="entry name" value="ZINC_FINGER_C2H2_1"/>
    <property type="match status" value="1"/>
</dbReference>
<sequence length="231" mass="25843">MSSPSTLDNTFHCGKCARMLSLKKCANRRHAEQYYVACFSSTHVEPFYHFFPRGQTPVPETAARLMAMADLRPCRTLHCKIKRISKLCDSRKCKQHCIESGGCRLHSPIHVPEKPEEPSKLKKTMTTPSLSNMLYPEMKARGLLRIAPSRRPSLPACTLCNALIASRLSPRSPIPSSSRNVHRPTRPTTTTRPAYSLFLGFEPHTRPDPSDSQLQELATDLAPLAAEHLPS</sequence>
<gene>
    <name evidence="3" type="ORF">B0H17DRAFT_1125130</name>
</gene>
<proteinExistence type="predicted"/>
<organism evidence="3 4">
    <name type="scientific">Mycena rosella</name>
    <name type="common">Pink bonnet</name>
    <name type="synonym">Agaricus rosellus</name>
    <dbReference type="NCBI Taxonomy" id="1033263"/>
    <lineage>
        <taxon>Eukaryota</taxon>
        <taxon>Fungi</taxon>
        <taxon>Dikarya</taxon>
        <taxon>Basidiomycota</taxon>
        <taxon>Agaricomycotina</taxon>
        <taxon>Agaricomycetes</taxon>
        <taxon>Agaricomycetidae</taxon>
        <taxon>Agaricales</taxon>
        <taxon>Marasmiineae</taxon>
        <taxon>Mycenaceae</taxon>
        <taxon>Mycena</taxon>
    </lineage>
</organism>
<protein>
    <recommendedName>
        <fullName evidence="2">C2H2-type domain-containing protein</fullName>
    </recommendedName>
</protein>
<dbReference type="AlphaFoldDB" id="A0AAD7GX73"/>
<reference evidence="3" key="1">
    <citation type="submission" date="2023-03" db="EMBL/GenBank/DDBJ databases">
        <title>Massive genome expansion in bonnet fungi (Mycena s.s.) driven by repeated elements and novel gene families across ecological guilds.</title>
        <authorList>
            <consortium name="Lawrence Berkeley National Laboratory"/>
            <person name="Harder C.B."/>
            <person name="Miyauchi S."/>
            <person name="Viragh M."/>
            <person name="Kuo A."/>
            <person name="Thoen E."/>
            <person name="Andreopoulos B."/>
            <person name="Lu D."/>
            <person name="Skrede I."/>
            <person name="Drula E."/>
            <person name="Henrissat B."/>
            <person name="Morin E."/>
            <person name="Kohler A."/>
            <person name="Barry K."/>
            <person name="LaButti K."/>
            <person name="Morin E."/>
            <person name="Salamov A."/>
            <person name="Lipzen A."/>
            <person name="Mereny Z."/>
            <person name="Hegedus B."/>
            <person name="Baldrian P."/>
            <person name="Stursova M."/>
            <person name="Weitz H."/>
            <person name="Taylor A."/>
            <person name="Grigoriev I.V."/>
            <person name="Nagy L.G."/>
            <person name="Martin F."/>
            <person name="Kauserud H."/>
        </authorList>
    </citation>
    <scope>NUCLEOTIDE SEQUENCE</scope>
    <source>
        <strain evidence="3">CBHHK067</strain>
    </source>
</reference>
<dbReference type="InterPro" id="IPR013087">
    <property type="entry name" value="Znf_C2H2_type"/>
</dbReference>
<comment type="caution">
    <text evidence="3">The sequence shown here is derived from an EMBL/GenBank/DDBJ whole genome shotgun (WGS) entry which is preliminary data.</text>
</comment>
<feature type="domain" description="C2H2-type" evidence="2">
    <location>
        <begin position="88"/>
        <end position="110"/>
    </location>
</feature>
<evidence type="ECO:0000313" key="4">
    <source>
        <dbReference type="Proteomes" id="UP001221757"/>
    </source>
</evidence>
<feature type="region of interest" description="Disordered" evidence="1">
    <location>
        <begin position="171"/>
        <end position="213"/>
    </location>
</feature>
<dbReference type="EMBL" id="JARKIE010000005">
    <property type="protein sequence ID" value="KAJ7707301.1"/>
    <property type="molecule type" value="Genomic_DNA"/>
</dbReference>
<evidence type="ECO:0000313" key="3">
    <source>
        <dbReference type="EMBL" id="KAJ7707301.1"/>
    </source>
</evidence>
<accession>A0AAD7GX73</accession>
<dbReference type="Proteomes" id="UP001221757">
    <property type="component" value="Unassembled WGS sequence"/>
</dbReference>
<evidence type="ECO:0000256" key="1">
    <source>
        <dbReference type="SAM" id="MobiDB-lite"/>
    </source>
</evidence>